<protein>
    <submittedName>
        <fullName evidence="2">DUF4351 domain-containing protein</fullName>
    </submittedName>
</protein>
<evidence type="ECO:0000259" key="1">
    <source>
        <dbReference type="Pfam" id="PF14261"/>
    </source>
</evidence>
<sequence>MQQRIQRLSMAQLGELGEMLLDFQTVGDLVVWLDEVVQQM</sequence>
<accession>A0AAE3KRV6</accession>
<dbReference type="InterPro" id="IPR025587">
    <property type="entry name" value="DUF4351"/>
</dbReference>
<dbReference type="Proteomes" id="UP001204953">
    <property type="component" value="Unassembled WGS sequence"/>
</dbReference>
<dbReference type="AlphaFoldDB" id="A0AAE3KRV6"/>
<organism evidence="2 3">
    <name type="scientific">Limnofasciculus baicalensis BBK-W-15</name>
    <dbReference type="NCBI Taxonomy" id="2699891"/>
    <lineage>
        <taxon>Bacteria</taxon>
        <taxon>Bacillati</taxon>
        <taxon>Cyanobacteriota</taxon>
        <taxon>Cyanophyceae</taxon>
        <taxon>Coleofasciculales</taxon>
        <taxon>Coleofasciculaceae</taxon>
        <taxon>Limnofasciculus</taxon>
        <taxon>Limnofasciculus baicalensis</taxon>
    </lineage>
</organism>
<proteinExistence type="predicted"/>
<dbReference type="Pfam" id="PF14261">
    <property type="entry name" value="DUF4351"/>
    <property type="match status" value="1"/>
</dbReference>
<evidence type="ECO:0000313" key="2">
    <source>
        <dbReference type="EMBL" id="MCP2732058.1"/>
    </source>
</evidence>
<reference evidence="2" key="1">
    <citation type="submission" date="2022-06" db="EMBL/GenBank/DDBJ databases">
        <title>New cyanobacteria of genus Symplocastrum in benthos of Lake Baikal.</title>
        <authorList>
            <person name="Sorokovikova E."/>
            <person name="Tikhonova I."/>
            <person name="Krasnopeev A."/>
            <person name="Evseev P."/>
            <person name="Gladkikh A."/>
            <person name="Belykh O."/>
        </authorList>
    </citation>
    <scope>NUCLEOTIDE SEQUENCE</scope>
    <source>
        <strain evidence="2">BBK-W-15</strain>
    </source>
</reference>
<name>A0AAE3KRV6_9CYAN</name>
<gene>
    <name evidence="2" type="ORF">NJ959_26880</name>
</gene>
<dbReference type="EMBL" id="JAMZMM010000468">
    <property type="protein sequence ID" value="MCP2732058.1"/>
    <property type="molecule type" value="Genomic_DNA"/>
</dbReference>
<keyword evidence="3" id="KW-1185">Reference proteome</keyword>
<feature type="domain" description="DUF4351" evidence="1">
    <location>
        <begin position="1"/>
        <end position="33"/>
    </location>
</feature>
<comment type="caution">
    <text evidence="2">The sequence shown here is derived from an EMBL/GenBank/DDBJ whole genome shotgun (WGS) entry which is preliminary data.</text>
</comment>
<evidence type="ECO:0000313" key="3">
    <source>
        <dbReference type="Proteomes" id="UP001204953"/>
    </source>
</evidence>